<sequence>MSAAMSRLVPFALATTLALPAGAAEPNGPYTLLEASRPLFEGVTNTDRATAEACAGWSMSKAQVERFFTLGELLDGVVLHHQFAWLPCSIEGRVHDGRGQVWNFRINAAATATTWRGDGPTREEYRWGCRREGCESLVLMGAEGDG</sequence>
<gene>
    <name evidence="2" type="ORF">PSm6_20180</name>
</gene>
<dbReference type="Proteomes" id="UP001064896">
    <property type="component" value="Chromosome"/>
</dbReference>
<keyword evidence="1" id="KW-0732">Signal</keyword>
<evidence type="ECO:0000313" key="2">
    <source>
        <dbReference type="EMBL" id="BCD85611.1"/>
    </source>
</evidence>
<evidence type="ECO:0000256" key="1">
    <source>
        <dbReference type="SAM" id="SignalP"/>
    </source>
</evidence>
<name>A0ABM7L7U2_9PSED</name>
<proteinExistence type="predicted"/>
<protein>
    <submittedName>
        <fullName evidence="2">Uncharacterized protein</fullName>
    </submittedName>
</protein>
<organism evidence="2 3">
    <name type="scientific">Pseudomonas solani</name>
    <dbReference type="NCBI Taxonomy" id="2731552"/>
    <lineage>
        <taxon>Bacteria</taxon>
        <taxon>Pseudomonadati</taxon>
        <taxon>Pseudomonadota</taxon>
        <taxon>Gammaproteobacteria</taxon>
        <taxon>Pseudomonadales</taxon>
        <taxon>Pseudomonadaceae</taxon>
        <taxon>Pseudomonas</taxon>
    </lineage>
</organism>
<feature type="chain" id="PRO_5045389864" evidence="1">
    <location>
        <begin position="24"/>
        <end position="146"/>
    </location>
</feature>
<reference evidence="2" key="1">
    <citation type="submission" date="2020-05" db="EMBL/GenBank/DDBJ databases">
        <title>Complete genome sequence of Pseudomonas sp. Sm006.</title>
        <authorList>
            <person name="Takeuchi K."/>
            <person name="Someya N."/>
        </authorList>
    </citation>
    <scope>NUCLEOTIDE SEQUENCE</scope>
    <source>
        <strain evidence="2">Sm006</strain>
    </source>
</reference>
<dbReference type="EMBL" id="AP023081">
    <property type="protein sequence ID" value="BCD85611.1"/>
    <property type="molecule type" value="Genomic_DNA"/>
</dbReference>
<accession>A0ABM7L7U2</accession>
<keyword evidence="3" id="KW-1185">Reference proteome</keyword>
<feature type="signal peptide" evidence="1">
    <location>
        <begin position="1"/>
        <end position="23"/>
    </location>
</feature>
<evidence type="ECO:0000313" key="3">
    <source>
        <dbReference type="Proteomes" id="UP001064896"/>
    </source>
</evidence>